<dbReference type="EMBL" id="JAVTLL010000045">
    <property type="protein sequence ID" value="MDT7847190.1"/>
    <property type="molecule type" value="Genomic_DNA"/>
</dbReference>
<gene>
    <name evidence="1" type="ORF">RQC66_41360</name>
</gene>
<dbReference type="Proteomes" id="UP001257948">
    <property type="component" value="Unassembled WGS sequence"/>
</dbReference>
<evidence type="ECO:0000313" key="2">
    <source>
        <dbReference type="Proteomes" id="UP001257948"/>
    </source>
</evidence>
<keyword evidence="2" id="KW-1185">Reference proteome</keyword>
<accession>A0ABU3M6P5</accession>
<protein>
    <submittedName>
        <fullName evidence="1">Uncharacterized protein</fullName>
    </submittedName>
</protein>
<reference evidence="2" key="1">
    <citation type="submission" date="2023-07" db="EMBL/GenBank/DDBJ databases">
        <title>Draft genome sequence of the endophytic actinobacterium Streptomyces justiciae WPN32, a potential antibiotic producer.</title>
        <authorList>
            <person name="Yasawong M."/>
            <person name="Pana W."/>
            <person name="Ganta P."/>
            <person name="Santapan N."/>
            <person name="Songngamsuk T."/>
            <person name="Phatcharaharikarn M."/>
            <person name="Kerdtoob S."/>
            <person name="Nantapong N."/>
        </authorList>
    </citation>
    <scope>NUCLEOTIDE SEQUENCE [LARGE SCALE GENOMIC DNA]</scope>
    <source>
        <strain evidence="2">WPN32</strain>
    </source>
</reference>
<sequence>MSTSSKKSVGTEVVELDLIAQQRRDALPKPTNYTLFGVAFTMPPIKSLPMDLQERIGSLENGYGVMVECLGEEKVQEMVDAGYTLGDLEVIAEDWQKRNGLAPGESKASRAS</sequence>
<comment type="caution">
    <text evidence="1">The sequence shown here is derived from an EMBL/GenBank/DDBJ whole genome shotgun (WGS) entry which is preliminary data.</text>
</comment>
<dbReference type="RefSeq" id="WP_314207383.1">
    <property type="nucleotide sequence ID" value="NZ_JAVTLL010000045.1"/>
</dbReference>
<evidence type="ECO:0000313" key="1">
    <source>
        <dbReference type="EMBL" id="MDT7847190.1"/>
    </source>
</evidence>
<name>A0ABU3M6P5_9ACTN</name>
<organism evidence="1 2">
    <name type="scientific">Streptomyces justiciae</name>
    <dbReference type="NCBI Taxonomy" id="2780140"/>
    <lineage>
        <taxon>Bacteria</taxon>
        <taxon>Bacillati</taxon>
        <taxon>Actinomycetota</taxon>
        <taxon>Actinomycetes</taxon>
        <taxon>Kitasatosporales</taxon>
        <taxon>Streptomycetaceae</taxon>
        <taxon>Streptomyces</taxon>
    </lineage>
</organism>
<proteinExistence type="predicted"/>